<keyword evidence="3 5" id="KW-0808">Transferase</keyword>
<keyword evidence="4" id="KW-0812">Transmembrane</keyword>
<comment type="caution">
    <text evidence="5">The sequence shown here is derived from an EMBL/GenBank/DDBJ whole genome shotgun (WGS) entry which is preliminary data.</text>
</comment>
<dbReference type="Pfam" id="PF13641">
    <property type="entry name" value="Glyco_tranf_2_3"/>
    <property type="match status" value="1"/>
</dbReference>
<name>A0A7X0SHC9_9BACL</name>
<gene>
    <name evidence="5" type="ORF">H7C18_03545</name>
</gene>
<dbReference type="Gene3D" id="3.90.550.10">
    <property type="entry name" value="Spore Coat Polysaccharide Biosynthesis Protein SpsA, Chain A"/>
    <property type="match status" value="1"/>
</dbReference>
<keyword evidence="4" id="KW-1133">Transmembrane helix</keyword>
<dbReference type="PANTHER" id="PTHR43630:SF1">
    <property type="entry name" value="POLY-BETA-1,6-N-ACETYL-D-GLUCOSAMINE SYNTHASE"/>
    <property type="match status" value="1"/>
</dbReference>
<accession>A0A7X0SHC9</accession>
<keyword evidence="2" id="KW-0328">Glycosyltransferase</keyword>
<dbReference type="AlphaFoldDB" id="A0A7X0SHC9"/>
<evidence type="ECO:0000256" key="3">
    <source>
        <dbReference type="ARBA" id="ARBA00022679"/>
    </source>
</evidence>
<feature type="transmembrane region" description="Helical" evidence="4">
    <location>
        <begin position="425"/>
        <end position="443"/>
    </location>
</feature>
<evidence type="ECO:0000256" key="2">
    <source>
        <dbReference type="ARBA" id="ARBA00022676"/>
    </source>
</evidence>
<dbReference type="SUPFAM" id="SSF53448">
    <property type="entry name" value="Nucleotide-diphospho-sugar transferases"/>
    <property type="match status" value="1"/>
</dbReference>
<protein>
    <submittedName>
        <fullName evidence="5">Glycosyltransferase family 2 protein</fullName>
    </submittedName>
</protein>
<dbReference type="EMBL" id="JACJVO010000003">
    <property type="protein sequence ID" value="MBB6729962.1"/>
    <property type="molecule type" value="Genomic_DNA"/>
</dbReference>
<keyword evidence="4" id="KW-0472">Membrane</keyword>
<feature type="transmembrane region" description="Helical" evidence="4">
    <location>
        <begin position="6"/>
        <end position="29"/>
    </location>
</feature>
<evidence type="ECO:0000313" key="5">
    <source>
        <dbReference type="EMBL" id="MBB6729962.1"/>
    </source>
</evidence>
<feature type="transmembrane region" description="Helical" evidence="4">
    <location>
        <begin position="361"/>
        <end position="377"/>
    </location>
</feature>
<dbReference type="Proteomes" id="UP000564644">
    <property type="component" value="Unassembled WGS sequence"/>
</dbReference>
<evidence type="ECO:0000256" key="1">
    <source>
        <dbReference type="ARBA" id="ARBA00006739"/>
    </source>
</evidence>
<dbReference type="PANTHER" id="PTHR43630">
    <property type="entry name" value="POLY-BETA-1,6-N-ACETYL-D-GLUCOSAMINE SYNTHASE"/>
    <property type="match status" value="1"/>
</dbReference>
<evidence type="ECO:0000313" key="6">
    <source>
        <dbReference type="Proteomes" id="UP000564644"/>
    </source>
</evidence>
<proteinExistence type="inferred from homology"/>
<dbReference type="InterPro" id="IPR029044">
    <property type="entry name" value="Nucleotide-diphossugar_trans"/>
</dbReference>
<keyword evidence="6" id="KW-1185">Reference proteome</keyword>
<sequence length="476" mass="53957">MRELLLVYGTVAMYAVMTVTLIYFTILFFSYKGIYAMIKGASYSRFRSLSGSESAPPVSMIVPAYNEALTIIDNVKSLLTLNYHTYEVIVVNDGSKDDTIQVLIEAFGLVPKEDETIRYAIDCTQVRHVYHNPAYPNLYVVDKPNGGKADSLNAGINLSHYPLICSIDADSLLEKDALIRMARVYMENPAETVAIGGNVRIANGCTIRDGVVAEVRLPKKLWPMMQTLEYMKAFLGGRIGWSHINGLIIVSGAFGMFRKDAVVDVGGYRDGYPGEDMNIIIKLHRQMLDLKKPYRVAYCPDAVCWTQAPDTYRILSSQRKRWGRGNLKNMLENRDLLFRPKYKVFGLLTVPYNILFETLNPYFKLTGLLALIGYVALDMTQWPVLLTFAGINFLSGYLLAIGSLVLEQLAFRRYPRMKDLVKMTVFSALMFLGYYQLGVLWRFQGHIEFLRKNNSWGVMTRQSWNQESSAAVNQTQ</sequence>
<dbReference type="CDD" id="cd06423">
    <property type="entry name" value="CESA_like"/>
    <property type="match status" value="1"/>
</dbReference>
<dbReference type="GO" id="GO:0016757">
    <property type="term" value="F:glycosyltransferase activity"/>
    <property type="evidence" value="ECO:0007669"/>
    <property type="project" value="UniProtKB-KW"/>
</dbReference>
<reference evidence="5 6" key="1">
    <citation type="submission" date="2020-08" db="EMBL/GenBank/DDBJ databases">
        <title>Cohnella phylogeny.</title>
        <authorList>
            <person name="Dunlap C."/>
        </authorList>
    </citation>
    <scope>NUCLEOTIDE SEQUENCE [LARGE SCALE GENOMIC DNA]</scope>
    <source>
        <strain evidence="5 6">CBP 2801</strain>
    </source>
</reference>
<feature type="transmembrane region" description="Helical" evidence="4">
    <location>
        <begin position="384"/>
        <end position="405"/>
    </location>
</feature>
<dbReference type="RefSeq" id="WP_185127622.1">
    <property type="nucleotide sequence ID" value="NZ_JACJVO010000003.1"/>
</dbReference>
<comment type="similarity">
    <text evidence="1">Belongs to the glycosyltransferase 2 family.</text>
</comment>
<evidence type="ECO:0000256" key="4">
    <source>
        <dbReference type="SAM" id="Phobius"/>
    </source>
</evidence>
<organism evidence="5 6">
    <name type="scientific">Cohnella zeiphila</name>
    <dbReference type="NCBI Taxonomy" id="2761120"/>
    <lineage>
        <taxon>Bacteria</taxon>
        <taxon>Bacillati</taxon>
        <taxon>Bacillota</taxon>
        <taxon>Bacilli</taxon>
        <taxon>Bacillales</taxon>
        <taxon>Paenibacillaceae</taxon>
        <taxon>Cohnella</taxon>
    </lineage>
</organism>